<dbReference type="EMBL" id="JAOTPO010000003">
    <property type="protein sequence ID" value="MDE5412751.1"/>
    <property type="molecule type" value="Genomic_DNA"/>
</dbReference>
<reference evidence="2" key="1">
    <citation type="submission" date="2024-05" db="EMBL/GenBank/DDBJ databases">
        <title>Alkalihalobacillus sp. strain MEB203 novel alkaliphilic bacterium from Lonar Lake, India.</title>
        <authorList>
            <person name="Joshi A."/>
            <person name="Thite S."/>
            <person name="Mengade P."/>
        </authorList>
    </citation>
    <scope>NUCLEOTIDE SEQUENCE</scope>
    <source>
        <strain evidence="2">MEB 203</strain>
    </source>
</reference>
<keyword evidence="3" id="KW-1185">Reference proteome</keyword>
<sequence>MNPFLNKSVELLAPVGNWDCLRAAVANGADAVFFGIGKYNARVRADNFQMEELPHIMAYLHKYNVRGYVTFNILVFENELNDARQLVTACIEAGVDALIVQDMGLMQMIREMSPDFPIHGSTQMTVTSAEAVDFLAPYDIEVVVLGRENSLKQIKSISNKTETPLEVFVHGALCVSYSGQCLTSEMWGGRSANRGECAQACRLPYDLMVDGERKEMGNIAYVLSPKDLAAIDLVPELIEAGVSSFKIEGRLKSPEYVANVVSKYRKAIDEYTAGSDYRPSVVDIRELEQSFSRGFTHGFLEGTNHKKLLDGTFPKKRGVYLGTVKKILKDAVLCDIEAPLKRGDGIVFDAGRPEEKEEGGRVYDLRKRGEKVPGEIPSGLIEIVPGRHDVNLTKVKVGDKIWKTSDQELENRLRKTFEGEITFKLFPVRIEASGAEGQPLVAKWTDVVNGNSVVVHSERNLEKAMKRPLTKEYLAEQWGRLGGTVFELAQIELQLEGEVIVPVKELNRMRRVATEQLLELRERPRQYKLNEELPLSDKNQRADKETTSELIALCRSMEQIEAACQTDVHYVYADFEFTTDYPAAVEVARKYNKPIALATPRIHMPGENGILNGILKAKPDAILVRSLGAVQYYTSQNLDLPLFGDFSLNIANHKAAELFLGRGLERVTPSYDLNVQQMVDMLEVAPTDQMELVIHQHLPMFHTEHCVYCTFLSEGTDFTNCGRPCEEHRISLQDRVGFSHPVRVDIGCRNTVYNAIEQSGAEYLPQFLQLGIQHYRVEFLEETGEKVKEVLSLYREALDGKRSGGSVWRELKATNQLGVTRGQLVKK</sequence>
<evidence type="ECO:0000259" key="1">
    <source>
        <dbReference type="Pfam" id="PF12392"/>
    </source>
</evidence>
<proteinExistence type="predicted"/>
<dbReference type="Pfam" id="PF12392">
    <property type="entry name" value="DUF3656"/>
    <property type="match status" value="1"/>
</dbReference>
<dbReference type="PANTHER" id="PTHR30217">
    <property type="entry name" value="PEPTIDASE U32 FAMILY"/>
    <property type="match status" value="1"/>
</dbReference>
<name>A0ABT5VBA5_9BACI</name>
<dbReference type="RefSeq" id="WP_275117392.1">
    <property type="nucleotide sequence ID" value="NZ_JAOTPO010000003.1"/>
</dbReference>
<dbReference type="Pfam" id="PF01136">
    <property type="entry name" value="Peptidase_U32"/>
    <property type="match status" value="2"/>
</dbReference>
<dbReference type="Proteomes" id="UP001148125">
    <property type="component" value="Unassembled WGS sequence"/>
</dbReference>
<dbReference type="InterPro" id="IPR020988">
    <property type="entry name" value="Pept_U32_collagenase"/>
</dbReference>
<evidence type="ECO:0000313" key="3">
    <source>
        <dbReference type="Proteomes" id="UP001148125"/>
    </source>
</evidence>
<dbReference type="InterPro" id="IPR001539">
    <property type="entry name" value="Peptidase_U32"/>
</dbReference>
<dbReference type="InterPro" id="IPR051454">
    <property type="entry name" value="RNA/ubiquinone_mod_enzymes"/>
</dbReference>
<gene>
    <name evidence="2" type="ORF">N7Z68_05090</name>
</gene>
<comment type="caution">
    <text evidence="2">The sequence shown here is derived from an EMBL/GenBank/DDBJ whole genome shotgun (WGS) entry which is preliminary data.</text>
</comment>
<organism evidence="2 3">
    <name type="scientific">Alkalihalobacterium chitinilyticum</name>
    <dbReference type="NCBI Taxonomy" id="2980103"/>
    <lineage>
        <taxon>Bacteria</taxon>
        <taxon>Bacillati</taxon>
        <taxon>Bacillota</taxon>
        <taxon>Bacilli</taxon>
        <taxon>Bacillales</taxon>
        <taxon>Bacillaceae</taxon>
        <taxon>Alkalihalobacterium</taxon>
    </lineage>
</organism>
<dbReference type="PANTHER" id="PTHR30217:SF10">
    <property type="entry name" value="23S RRNA 5-HYDROXYCYTIDINE C2501 SYNTHASE"/>
    <property type="match status" value="1"/>
</dbReference>
<protein>
    <submittedName>
        <fullName evidence="2">U32 family peptidase</fullName>
    </submittedName>
</protein>
<evidence type="ECO:0000313" key="2">
    <source>
        <dbReference type="EMBL" id="MDE5412751.1"/>
    </source>
</evidence>
<accession>A0ABT5VBA5</accession>
<feature type="domain" description="Peptidase U32 collagenase" evidence="1">
    <location>
        <begin position="401"/>
        <end position="521"/>
    </location>
</feature>